<feature type="domain" description="FecR protein" evidence="3">
    <location>
        <begin position="134"/>
        <end position="230"/>
    </location>
</feature>
<dbReference type="Proteomes" id="UP000291117">
    <property type="component" value="Unassembled WGS sequence"/>
</dbReference>
<feature type="domain" description="Protein FecR C-terminal" evidence="4">
    <location>
        <begin position="275"/>
        <end position="342"/>
    </location>
</feature>
<dbReference type="InterPro" id="IPR032508">
    <property type="entry name" value="FecR_C"/>
</dbReference>
<protein>
    <submittedName>
        <fullName evidence="5">FecR family protein</fullName>
    </submittedName>
</protein>
<dbReference type="EMBL" id="SJSM01000024">
    <property type="protein sequence ID" value="TCC87118.1"/>
    <property type="molecule type" value="Genomic_DNA"/>
</dbReference>
<keyword evidence="2" id="KW-1133">Transmembrane helix</keyword>
<accession>A0A4R0MKG8</accession>
<dbReference type="AlphaFoldDB" id="A0A4R0MKG8"/>
<dbReference type="OrthoDB" id="1099963at2"/>
<dbReference type="InterPro" id="IPR006860">
    <property type="entry name" value="FecR"/>
</dbReference>
<dbReference type="PANTHER" id="PTHR30273:SF2">
    <property type="entry name" value="PROTEIN FECR"/>
    <property type="match status" value="1"/>
</dbReference>
<dbReference type="RefSeq" id="WP_131611760.1">
    <property type="nucleotide sequence ID" value="NZ_SJSM01000024.1"/>
</dbReference>
<evidence type="ECO:0000259" key="4">
    <source>
        <dbReference type="Pfam" id="PF16344"/>
    </source>
</evidence>
<feature type="compositionally biased region" description="Basic and acidic residues" evidence="1">
    <location>
        <begin position="8"/>
        <end position="20"/>
    </location>
</feature>
<name>A0A4R0MKG8_9SPHI</name>
<organism evidence="5 6">
    <name type="scientific">Pedobacter hiemivivus</name>
    <dbReference type="NCBI Taxonomy" id="2530454"/>
    <lineage>
        <taxon>Bacteria</taxon>
        <taxon>Pseudomonadati</taxon>
        <taxon>Bacteroidota</taxon>
        <taxon>Sphingobacteriia</taxon>
        <taxon>Sphingobacteriales</taxon>
        <taxon>Sphingobacteriaceae</taxon>
        <taxon>Pedobacter</taxon>
    </lineage>
</organism>
<comment type="caution">
    <text evidence="5">The sequence shown here is derived from an EMBL/GenBank/DDBJ whole genome shotgun (WGS) entry which is preliminary data.</text>
</comment>
<evidence type="ECO:0000313" key="6">
    <source>
        <dbReference type="Proteomes" id="UP000291117"/>
    </source>
</evidence>
<evidence type="ECO:0000256" key="2">
    <source>
        <dbReference type="SAM" id="Phobius"/>
    </source>
</evidence>
<dbReference type="GO" id="GO:0016989">
    <property type="term" value="F:sigma factor antagonist activity"/>
    <property type="evidence" value="ECO:0007669"/>
    <property type="project" value="TreeGrafter"/>
</dbReference>
<feature type="transmembrane region" description="Helical" evidence="2">
    <location>
        <begin position="32"/>
        <end position="52"/>
    </location>
</feature>
<proteinExistence type="predicted"/>
<feature type="region of interest" description="Disordered" evidence="1">
    <location>
        <begin position="1"/>
        <end position="20"/>
    </location>
</feature>
<dbReference type="FunFam" id="2.60.120.1440:FF:000001">
    <property type="entry name" value="Putative anti-sigma factor"/>
    <property type="match status" value="1"/>
</dbReference>
<evidence type="ECO:0000256" key="1">
    <source>
        <dbReference type="SAM" id="MobiDB-lite"/>
    </source>
</evidence>
<dbReference type="Pfam" id="PF04773">
    <property type="entry name" value="FecR"/>
    <property type="match status" value="1"/>
</dbReference>
<gene>
    <name evidence="5" type="ORF">EZ444_22980</name>
</gene>
<sequence>MRTQQSENENKEQLKADNDGKTAPIPFYKQRAFIYLSIACIALIVTGIAAMFHKNYPNVNFKNLAAEFVSHDIPPGGNRATLTLANGKTITLNEAADGELAKDAGTIVRKTGNGQLVYEVVGGDTENKGYTYNTISTPKGGTYQVILPDGTKVWLNAASTLRFPTSFVSLSERKIELSGEAYFEVTKNAKHPFKVVAKKQEVQVLGTHFNISSYADDSFVKTTLFEGAVKVNNLQATNGNKVILKPGQQSVINHRVITVIKADLQEVLAWKNGLFIFDGEPLESIMKKVSRWYDVDVVYEGVDKKKLFDGSVSRFSHVSKVLSQLELTGDVHFKVEEGRIIVMK</sequence>
<dbReference type="PANTHER" id="PTHR30273">
    <property type="entry name" value="PERIPLASMIC SIGNAL SENSOR AND SIGMA FACTOR ACTIVATOR FECR-RELATED"/>
    <property type="match status" value="1"/>
</dbReference>
<keyword evidence="2" id="KW-0812">Transmembrane</keyword>
<dbReference type="Gene3D" id="2.60.120.1440">
    <property type="match status" value="1"/>
</dbReference>
<dbReference type="PIRSF" id="PIRSF018266">
    <property type="entry name" value="FecR"/>
    <property type="match status" value="1"/>
</dbReference>
<dbReference type="Gene3D" id="3.55.50.30">
    <property type="match status" value="1"/>
</dbReference>
<evidence type="ECO:0000259" key="3">
    <source>
        <dbReference type="Pfam" id="PF04773"/>
    </source>
</evidence>
<keyword evidence="6" id="KW-1185">Reference proteome</keyword>
<keyword evidence="2" id="KW-0472">Membrane</keyword>
<dbReference type="Pfam" id="PF16344">
    <property type="entry name" value="FecR_C"/>
    <property type="match status" value="1"/>
</dbReference>
<evidence type="ECO:0000313" key="5">
    <source>
        <dbReference type="EMBL" id="TCC87118.1"/>
    </source>
</evidence>
<dbReference type="InterPro" id="IPR012373">
    <property type="entry name" value="Ferrdict_sens_TM"/>
</dbReference>
<reference evidence="5 6" key="1">
    <citation type="submission" date="2019-02" db="EMBL/GenBank/DDBJ databases">
        <title>Pedobacter sp. RP-3-8 sp. nov., isolated from Arctic soil.</title>
        <authorList>
            <person name="Dahal R.H."/>
        </authorList>
    </citation>
    <scope>NUCLEOTIDE SEQUENCE [LARGE SCALE GENOMIC DNA]</scope>
    <source>
        <strain evidence="5 6">RP-3-8</strain>
    </source>
</reference>